<accession>E7RTJ9</accession>
<evidence type="ECO:0000313" key="12">
    <source>
        <dbReference type="Proteomes" id="UP000011021"/>
    </source>
</evidence>
<gene>
    <name evidence="11" type="primary">nhaC</name>
    <name evidence="11" type="ORF">HMPREF0551_0268</name>
</gene>
<feature type="transmembrane region" description="Helical" evidence="9">
    <location>
        <begin position="435"/>
        <end position="460"/>
    </location>
</feature>
<evidence type="ECO:0000256" key="8">
    <source>
        <dbReference type="ARBA" id="ARBA00038435"/>
    </source>
</evidence>
<dbReference type="PANTHER" id="PTHR33451:SF3">
    <property type="entry name" value="MALATE-2H(+)_NA(+)-LACTATE ANTIPORTER"/>
    <property type="match status" value="1"/>
</dbReference>
<dbReference type="EMBL" id="AEQP01000001">
    <property type="protein sequence ID" value="EFV96085.1"/>
    <property type="molecule type" value="Genomic_DNA"/>
</dbReference>
<dbReference type="eggNOG" id="COG1757">
    <property type="taxonomic scope" value="Bacteria"/>
</dbReference>
<feature type="transmembrane region" description="Helical" evidence="9">
    <location>
        <begin position="201"/>
        <end position="220"/>
    </location>
</feature>
<evidence type="ECO:0000256" key="3">
    <source>
        <dbReference type="ARBA" id="ARBA00022449"/>
    </source>
</evidence>
<feature type="transmembrane region" description="Helical" evidence="9">
    <location>
        <begin position="113"/>
        <end position="136"/>
    </location>
</feature>
<evidence type="ECO:0000259" key="10">
    <source>
        <dbReference type="Pfam" id="PF03553"/>
    </source>
</evidence>
<dbReference type="AlphaFoldDB" id="E7RTJ9"/>
<evidence type="ECO:0000256" key="7">
    <source>
        <dbReference type="ARBA" id="ARBA00023136"/>
    </source>
</evidence>
<keyword evidence="7 9" id="KW-0472">Membrane</keyword>
<evidence type="ECO:0000256" key="6">
    <source>
        <dbReference type="ARBA" id="ARBA00022989"/>
    </source>
</evidence>
<comment type="caution">
    <text evidence="11">The sequence shown here is derived from an EMBL/GenBank/DDBJ whole genome shotgun (WGS) entry which is preliminary data.</text>
</comment>
<dbReference type="HOGENOM" id="CLU_033405_1_0_4"/>
<evidence type="ECO:0000256" key="2">
    <source>
        <dbReference type="ARBA" id="ARBA00022448"/>
    </source>
</evidence>
<reference evidence="11 12" key="1">
    <citation type="submission" date="2010-12" db="EMBL/GenBank/DDBJ databases">
        <authorList>
            <person name="Muzny D."/>
            <person name="Qin X."/>
            <person name="Deng J."/>
            <person name="Jiang H."/>
            <person name="Liu Y."/>
            <person name="Qu J."/>
            <person name="Song X.-Z."/>
            <person name="Zhang L."/>
            <person name="Thornton R."/>
            <person name="Coyle M."/>
            <person name="Francisco L."/>
            <person name="Jackson L."/>
            <person name="Javaid M."/>
            <person name="Korchina V."/>
            <person name="Kovar C."/>
            <person name="Mata R."/>
            <person name="Mathew T."/>
            <person name="Ngo R."/>
            <person name="Nguyen L."/>
            <person name="Nguyen N."/>
            <person name="Okwuonu G."/>
            <person name="Ongeri F."/>
            <person name="Pham C."/>
            <person name="Simmons D."/>
            <person name="Wilczek-Boney K."/>
            <person name="Hale W."/>
            <person name="Jakkamsetti A."/>
            <person name="Pham P."/>
            <person name="Ruth R."/>
            <person name="San Lucas F."/>
            <person name="Warren J."/>
            <person name="Zhang J."/>
            <person name="Zhao Z."/>
            <person name="Zhou C."/>
            <person name="Zhu D."/>
            <person name="Lee S."/>
            <person name="Bess C."/>
            <person name="Blankenburg K."/>
            <person name="Forbes L."/>
            <person name="Fu Q."/>
            <person name="Gubbala S."/>
            <person name="Hirani K."/>
            <person name="Jayaseelan J.C."/>
            <person name="Lara F."/>
            <person name="Munidasa M."/>
            <person name="Palculict T."/>
            <person name="Patil S."/>
            <person name="Pu L.-L."/>
            <person name="Saada N."/>
            <person name="Tang L."/>
            <person name="Weissenberger G."/>
            <person name="Zhu Y."/>
            <person name="Hemphill L."/>
            <person name="Shang Y."/>
            <person name="Youmans B."/>
            <person name="Ayvaz T."/>
            <person name="Ross M."/>
            <person name="Santibanez J."/>
            <person name="Aqrawi P."/>
            <person name="Gross S."/>
            <person name="Joshi V."/>
            <person name="Fowler G."/>
            <person name="Nazareth L."/>
            <person name="Reid J."/>
            <person name="Worley K."/>
            <person name="Petrosino J."/>
            <person name="Highlander S."/>
            <person name="Gibbs R."/>
        </authorList>
    </citation>
    <scope>NUCLEOTIDE SEQUENCE [LARGE SCALE GENOMIC DNA]</scope>
    <source>
        <strain evidence="11 12">ATCC 51599</strain>
    </source>
</reference>
<comment type="subcellular location">
    <subcellularLocation>
        <location evidence="1">Cell membrane</location>
        <topology evidence="1">Multi-pass membrane protein</topology>
    </subcellularLocation>
</comment>
<evidence type="ECO:0000256" key="9">
    <source>
        <dbReference type="SAM" id="Phobius"/>
    </source>
</evidence>
<feature type="transmembrane region" description="Helical" evidence="9">
    <location>
        <begin position="316"/>
        <end position="336"/>
    </location>
</feature>
<keyword evidence="12" id="KW-1185">Reference proteome</keyword>
<sequence length="488" mass="53134">MLQSFRNRSDYPFWFEVAPLLLTTAILMVQFFIFKDYTPHVPLIIGICITGLFMSLKGRKWIDMEHNMYRVMKVALPTMVIIMCVGMVIASWIAAGTVPTILDFGLGMLSPRIFLPATCILATVVSLATGTSWGTVGTVGLAIMGIAQALGVPEYWAAGAVVSGAFFGDKMSPLSDTTNLTPAVAGTDLWSHIRSMLTNTIPAYALTLIIYTWVGMDYGTDGGMGSLEMREAIQNTVQSNFQLGWVTLIPPVVVITMGFRKYSVMGTLCTGVFIGALIAVFYQGVSLDKISGILMNGYTATTGQEYVDKLLTKGGILNMGWVITMMFLSLAFVGVLEAYGTFHAILLKINKVISSRFSLVLTSAGSVLTVGMVAGEVYTSLVLPGRLMKSKYAEMGYDRSILSRTIEDWGTLVSPLIPWNNGGAFVTSTLGISAFLYAPFALFCWLSPLIGLIYAALGWFTPLDPKGPQKIEEEEMEDIADEVQDYMV</sequence>
<dbReference type="InterPro" id="IPR052180">
    <property type="entry name" value="NhaC_Na-H+_Antiporter"/>
</dbReference>
<dbReference type="STRING" id="887898.HMPREF0551_0268"/>
<organism evidence="11 12">
    <name type="scientific">Lautropia mirabilis ATCC 51599</name>
    <dbReference type="NCBI Taxonomy" id="887898"/>
    <lineage>
        <taxon>Bacteria</taxon>
        <taxon>Pseudomonadati</taxon>
        <taxon>Pseudomonadota</taxon>
        <taxon>Betaproteobacteria</taxon>
        <taxon>Burkholderiales</taxon>
        <taxon>Burkholderiaceae</taxon>
        <taxon>Lautropia</taxon>
    </lineage>
</organism>
<keyword evidence="3" id="KW-0050">Antiport</keyword>
<evidence type="ECO:0000313" key="11">
    <source>
        <dbReference type="EMBL" id="EFV96085.1"/>
    </source>
</evidence>
<dbReference type="Pfam" id="PF03553">
    <property type="entry name" value="Na_H_antiporter"/>
    <property type="match status" value="1"/>
</dbReference>
<dbReference type="InterPro" id="IPR004770">
    <property type="entry name" value="Na/H_antiport_NhaC"/>
</dbReference>
<keyword evidence="4" id="KW-1003">Cell membrane</keyword>
<protein>
    <submittedName>
        <fullName evidence="11">Na+/H+ antiporter NhaC</fullName>
    </submittedName>
</protein>
<feature type="transmembrane region" description="Helical" evidence="9">
    <location>
        <begin position="40"/>
        <end position="59"/>
    </location>
</feature>
<feature type="transmembrane region" description="Helical" evidence="9">
    <location>
        <begin position="12"/>
        <end position="34"/>
    </location>
</feature>
<feature type="domain" description="Na+/H+ antiporter NhaC-like C-terminal" evidence="10">
    <location>
        <begin position="164"/>
        <end position="459"/>
    </location>
</feature>
<keyword evidence="6 9" id="KW-1133">Transmembrane helix</keyword>
<dbReference type="GO" id="GO:0005886">
    <property type="term" value="C:plasma membrane"/>
    <property type="evidence" value="ECO:0007669"/>
    <property type="project" value="UniProtKB-SubCell"/>
</dbReference>
<dbReference type="RefSeq" id="WP_005672104.1">
    <property type="nucleotide sequence ID" value="NZ_CP146288.1"/>
</dbReference>
<evidence type="ECO:0000256" key="5">
    <source>
        <dbReference type="ARBA" id="ARBA00022692"/>
    </source>
</evidence>
<dbReference type="NCBIfam" id="TIGR00931">
    <property type="entry name" value="antiport_nhaC"/>
    <property type="match status" value="1"/>
</dbReference>
<keyword evidence="2" id="KW-0813">Transport</keyword>
<dbReference type="GO" id="GO:0015297">
    <property type="term" value="F:antiporter activity"/>
    <property type="evidence" value="ECO:0007669"/>
    <property type="project" value="UniProtKB-KW"/>
</dbReference>
<comment type="similarity">
    <text evidence="8">Belongs to the NhaC Na(+)/H(+) (TC 2.A.35) antiporter family.</text>
</comment>
<feature type="transmembrane region" description="Helical" evidence="9">
    <location>
        <begin position="357"/>
        <end position="378"/>
    </location>
</feature>
<dbReference type="PANTHER" id="PTHR33451">
    <property type="entry name" value="MALATE-2H(+)/NA(+)-LACTATE ANTIPORTER"/>
    <property type="match status" value="1"/>
</dbReference>
<feature type="transmembrane region" description="Helical" evidence="9">
    <location>
        <begin position="266"/>
        <end position="285"/>
    </location>
</feature>
<dbReference type="Proteomes" id="UP000011021">
    <property type="component" value="Unassembled WGS sequence"/>
</dbReference>
<evidence type="ECO:0000256" key="4">
    <source>
        <dbReference type="ARBA" id="ARBA00022475"/>
    </source>
</evidence>
<dbReference type="InterPro" id="IPR018461">
    <property type="entry name" value="Na/H_Antiport_NhaC-like_C"/>
</dbReference>
<proteinExistence type="inferred from homology"/>
<feature type="transmembrane region" description="Helical" evidence="9">
    <location>
        <begin position="71"/>
        <end position="93"/>
    </location>
</feature>
<name>E7RTJ9_9BURK</name>
<keyword evidence="5 9" id="KW-0812">Transmembrane</keyword>
<evidence type="ECO:0000256" key="1">
    <source>
        <dbReference type="ARBA" id="ARBA00004651"/>
    </source>
</evidence>